<feature type="transmembrane region" description="Helical" evidence="8">
    <location>
        <begin position="61"/>
        <end position="86"/>
    </location>
</feature>
<evidence type="ECO:0000256" key="2">
    <source>
        <dbReference type="ARBA" id="ARBA00022475"/>
    </source>
</evidence>
<dbReference type="EMBL" id="JABANE010000052">
    <property type="protein sequence ID" value="NME69936.1"/>
    <property type="molecule type" value="Genomic_DNA"/>
</dbReference>
<dbReference type="Proteomes" id="UP000576082">
    <property type="component" value="Unassembled WGS sequence"/>
</dbReference>
<evidence type="ECO:0000256" key="7">
    <source>
        <dbReference type="PIRNR" id="PIRNR015658"/>
    </source>
</evidence>
<proteinExistence type="predicted"/>
<keyword evidence="3 8" id="KW-0812">Transmembrane</keyword>
<dbReference type="PIRSF" id="PIRSF015658">
    <property type="entry name" value="MmdB_OadB"/>
    <property type="match status" value="1"/>
</dbReference>
<dbReference type="NCBIfam" id="TIGR01109">
    <property type="entry name" value="Na_pump_decarbB"/>
    <property type="match status" value="1"/>
</dbReference>
<feature type="transmembrane region" description="Helical" evidence="8">
    <location>
        <begin position="246"/>
        <end position="264"/>
    </location>
</feature>
<keyword evidence="7" id="KW-0406">Ion transport</keyword>
<comment type="subcellular location">
    <subcellularLocation>
        <location evidence="1">Cell membrane</location>
        <topology evidence="1">Multi-pass membrane protein</topology>
    </subcellularLocation>
</comment>
<feature type="transmembrane region" description="Helical" evidence="8">
    <location>
        <begin position="199"/>
        <end position="225"/>
    </location>
</feature>
<feature type="transmembrane region" description="Helical" evidence="8">
    <location>
        <begin position="151"/>
        <end position="170"/>
    </location>
</feature>
<keyword evidence="5 8" id="KW-1133">Transmembrane helix</keyword>
<feature type="transmembrane region" description="Helical" evidence="8">
    <location>
        <begin position="270"/>
        <end position="294"/>
    </location>
</feature>
<dbReference type="GO" id="GO:0016829">
    <property type="term" value="F:lyase activity"/>
    <property type="evidence" value="ECO:0007669"/>
    <property type="project" value="InterPro"/>
</dbReference>
<feature type="transmembrane region" description="Helical" evidence="8">
    <location>
        <begin position="126"/>
        <end position="144"/>
    </location>
</feature>
<feature type="transmembrane region" description="Helical" evidence="8">
    <location>
        <begin position="98"/>
        <end position="120"/>
    </location>
</feature>
<feature type="transmembrane region" description="Helical" evidence="8">
    <location>
        <begin position="344"/>
        <end position="365"/>
    </location>
</feature>
<evidence type="ECO:0000256" key="1">
    <source>
        <dbReference type="ARBA" id="ARBA00004651"/>
    </source>
</evidence>
<gene>
    <name evidence="9" type="ORF">HHU12_18330</name>
</gene>
<sequence>MEFYETPLPFLLMIGVGALLIILALKYNYEPLFIISIGAGMILGNNPYLPDNQIGINGDGAILNFLYMGIENGIYSSLIFLGFGLMTDFTSLISNPKLILLGSATQIGVFLAFMSALLLGFNLEEASTIGLIGGADGLTAIFLAGKLAPHLLGPVAIAAYSYMALVPVILPSLMRFMTTKEERCIIMKPEREVSRSEKILFPLVGLLFSNLIAPHSMALLGLFFFGNILNVSGKIEKVTTKIKTSLVDIITVILGLTVGLSTQANEFFTLFSVKIFLIGIYSFVFATISGLSLAKIMNFLLKGKNRINPLLGASAVPVVPNSANIVQKEAFKENPDNVILSKAIAANVSGLIGSALIAGIFLSFFK</sequence>
<evidence type="ECO:0000256" key="8">
    <source>
        <dbReference type="SAM" id="Phobius"/>
    </source>
</evidence>
<keyword evidence="7" id="KW-0915">Sodium</keyword>
<keyword evidence="2 7" id="KW-1003">Cell membrane</keyword>
<name>A0A7X9RWC6_9BACT</name>
<keyword evidence="6 7" id="KW-0472">Membrane</keyword>
<comment type="caution">
    <text evidence="9">The sequence shown here is derived from an EMBL/GenBank/DDBJ whole genome shotgun (WGS) entry which is preliminary data.</text>
</comment>
<organism evidence="9 10">
    <name type="scientific">Flammeovirga aprica JL-4</name>
    <dbReference type="NCBI Taxonomy" id="694437"/>
    <lineage>
        <taxon>Bacteria</taxon>
        <taxon>Pseudomonadati</taxon>
        <taxon>Bacteroidota</taxon>
        <taxon>Cytophagia</taxon>
        <taxon>Cytophagales</taxon>
        <taxon>Flammeovirgaceae</taxon>
        <taxon>Flammeovirga</taxon>
    </lineage>
</organism>
<accession>A0A7X9RWC6</accession>
<evidence type="ECO:0000313" key="9">
    <source>
        <dbReference type="EMBL" id="NME69936.1"/>
    </source>
</evidence>
<dbReference type="AlphaFoldDB" id="A0A7X9RWC6"/>
<reference evidence="9 10" key="1">
    <citation type="submission" date="2020-04" db="EMBL/GenBank/DDBJ databases">
        <title>Flammeovirga sp. SR4, a novel species isolated from seawater.</title>
        <authorList>
            <person name="Wang X."/>
        </authorList>
    </citation>
    <scope>NUCLEOTIDE SEQUENCE [LARGE SCALE GENOMIC DNA]</scope>
    <source>
        <strain evidence="9 10">ATCC 23126</strain>
    </source>
</reference>
<keyword evidence="10" id="KW-1185">Reference proteome</keyword>
<evidence type="ECO:0000256" key="3">
    <source>
        <dbReference type="ARBA" id="ARBA00022692"/>
    </source>
</evidence>
<evidence type="ECO:0000256" key="6">
    <source>
        <dbReference type="ARBA" id="ARBA00023136"/>
    </source>
</evidence>
<protein>
    <submittedName>
        <fullName evidence="9">Sodium ion-translocating decarboxylase subunit beta</fullName>
    </submittedName>
</protein>
<dbReference type="GO" id="GO:0006814">
    <property type="term" value="P:sodium ion transport"/>
    <property type="evidence" value="ECO:0007669"/>
    <property type="project" value="UniProtKB-UniRule"/>
</dbReference>
<evidence type="ECO:0000256" key="5">
    <source>
        <dbReference type="ARBA" id="ARBA00022989"/>
    </source>
</evidence>
<evidence type="ECO:0000313" key="10">
    <source>
        <dbReference type="Proteomes" id="UP000576082"/>
    </source>
</evidence>
<dbReference type="PANTHER" id="PTHR35806:SF1">
    <property type="entry name" value="OXALOACETATE DECARBOXYLASE BETA CHAIN 2"/>
    <property type="match status" value="1"/>
</dbReference>
<dbReference type="PANTHER" id="PTHR35806">
    <property type="entry name" value="OXALOACETATE DECARBOXYLASE BETA CHAIN 2"/>
    <property type="match status" value="1"/>
</dbReference>
<feature type="transmembrane region" description="Helical" evidence="8">
    <location>
        <begin position="32"/>
        <end position="49"/>
    </location>
</feature>
<dbReference type="Pfam" id="PF03977">
    <property type="entry name" value="OAD_beta"/>
    <property type="match status" value="1"/>
</dbReference>
<dbReference type="InterPro" id="IPR005661">
    <property type="entry name" value="OadB_MmdB"/>
</dbReference>
<feature type="transmembrane region" description="Helical" evidence="8">
    <location>
        <begin position="6"/>
        <end position="25"/>
    </location>
</feature>
<keyword evidence="7" id="KW-0813">Transport</keyword>
<dbReference type="GO" id="GO:0005886">
    <property type="term" value="C:plasma membrane"/>
    <property type="evidence" value="ECO:0007669"/>
    <property type="project" value="UniProtKB-SubCell"/>
</dbReference>
<keyword evidence="4" id="KW-1278">Translocase</keyword>
<evidence type="ECO:0000256" key="4">
    <source>
        <dbReference type="ARBA" id="ARBA00022967"/>
    </source>
</evidence>
<keyword evidence="7" id="KW-0739">Sodium transport</keyword>